<dbReference type="AlphaFoldDB" id="A0A842EXD8"/>
<accession>A0A842EXD8</accession>
<name>A0A842EXD8_9LIST</name>
<organism evidence="1 2">
    <name type="scientific">Listeria booriae</name>
    <dbReference type="NCBI Taxonomy" id="1552123"/>
    <lineage>
        <taxon>Bacteria</taxon>
        <taxon>Bacillati</taxon>
        <taxon>Bacillota</taxon>
        <taxon>Bacilli</taxon>
        <taxon>Bacillales</taxon>
        <taxon>Listeriaceae</taxon>
        <taxon>Listeria</taxon>
    </lineage>
</organism>
<protein>
    <submittedName>
        <fullName evidence="1">Uncharacterized protein</fullName>
    </submittedName>
</protein>
<comment type="caution">
    <text evidence="1">The sequence shown here is derived from an EMBL/GenBank/DDBJ whole genome shotgun (WGS) entry which is preliminary data.</text>
</comment>
<dbReference type="EMBL" id="JAARZA010000002">
    <property type="protein sequence ID" value="MBC2239743.1"/>
    <property type="molecule type" value="Genomic_DNA"/>
</dbReference>
<dbReference type="RefSeq" id="WP_185540160.1">
    <property type="nucleotide sequence ID" value="NZ_JAARZA010000002.1"/>
</dbReference>
<evidence type="ECO:0000313" key="1">
    <source>
        <dbReference type="EMBL" id="MBC2239743.1"/>
    </source>
</evidence>
<sequence>MVQKNIVVESGVKVYTDKSFKKLIGTLPKFAIFKYEAGGYVEFNNIKGYTNRANWTCPAVSGAYVIALSKVTMRLPEVIGGKGIIQVTKGDVIRIDPSSLKNGHVNCSVFNDVWEWGFKIKLADVKRCDGLAYNTIAKL</sequence>
<dbReference type="Proteomes" id="UP000553016">
    <property type="component" value="Unassembled WGS sequence"/>
</dbReference>
<proteinExistence type="predicted"/>
<gene>
    <name evidence="1" type="ORF">HCB35_04595</name>
</gene>
<reference evidence="1 2" key="1">
    <citation type="submission" date="2020-03" db="EMBL/GenBank/DDBJ databases">
        <title>Soil Listeria distribution.</title>
        <authorList>
            <person name="Liao J."/>
            <person name="Wiedmann M."/>
        </authorList>
    </citation>
    <scope>NUCLEOTIDE SEQUENCE [LARGE SCALE GENOMIC DNA]</scope>
    <source>
        <strain evidence="1 2">FSL L7-0149</strain>
    </source>
</reference>
<evidence type="ECO:0000313" key="2">
    <source>
        <dbReference type="Proteomes" id="UP000553016"/>
    </source>
</evidence>